<keyword evidence="7" id="KW-0812">Transmembrane</keyword>
<dbReference type="HOGENOM" id="CLU_2332187_0_0_5"/>
<dbReference type="EMBL" id="CP000356">
    <property type="protein sequence ID" value="ABF52862.1"/>
    <property type="molecule type" value="Genomic_DNA"/>
</dbReference>
<keyword evidence="5" id="KW-0564">Palmitate</keyword>
<evidence type="ECO:0000256" key="1">
    <source>
        <dbReference type="ARBA" id="ARBA00010296"/>
    </source>
</evidence>
<evidence type="ECO:0000313" key="9">
    <source>
        <dbReference type="Proteomes" id="UP000006578"/>
    </source>
</evidence>
<keyword evidence="7" id="KW-1133">Transmembrane helix</keyword>
<organism evidence="8 9">
    <name type="scientific">Sphingopyxis alaskensis (strain DSM 13593 / LMG 18877 / RB2256)</name>
    <name type="common">Sphingomonas alaskensis</name>
    <dbReference type="NCBI Taxonomy" id="317655"/>
    <lineage>
        <taxon>Bacteria</taxon>
        <taxon>Pseudomonadati</taxon>
        <taxon>Pseudomonadota</taxon>
        <taxon>Alphaproteobacteria</taxon>
        <taxon>Sphingomonadales</taxon>
        <taxon>Sphingomonadaceae</taxon>
        <taxon>Sphingopyxis</taxon>
    </lineage>
</organism>
<evidence type="ECO:0000256" key="6">
    <source>
        <dbReference type="ARBA" id="ARBA00023288"/>
    </source>
</evidence>
<dbReference type="Pfam" id="PF08085">
    <property type="entry name" value="Entericidin"/>
    <property type="match status" value="1"/>
</dbReference>
<dbReference type="STRING" id="317655.Sala_1146"/>
<evidence type="ECO:0000256" key="4">
    <source>
        <dbReference type="ARBA" id="ARBA00023136"/>
    </source>
</evidence>
<evidence type="ECO:0000256" key="5">
    <source>
        <dbReference type="ARBA" id="ARBA00023139"/>
    </source>
</evidence>
<dbReference type="Proteomes" id="UP000006578">
    <property type="component" value="Chromosome"/>
</dbReference>
<dbReference type="GO" id="GO:0016020">
    <property type="term" value="C:membrane"/>
    <property type="evidence" value="ECO:0007669"/>
    <property type="project" value="InterPro"/>
</dbReference>
<dbReference type="GO" id="GO:0009636">
    <property type="term" value="P:response to toxic substance"/>
    <property type="evidence" value="ECO:0007669"/>
    <property type="project" value="InterPro"/>
</dbReference>
<evidence type="ECO:0000256" key="7">
    <source>
        <dbReference type="SAM" id="Phobius"/>
    </source>
</evidence>
<keyword evidence="4 7" id="KW-0472">Membrane</keyword>
<keyword evidence="6" id="KW-0449">Lipoprotein</keyword>
<accession>Q1GU10</accession>
<protein>
    <submittedName>
        <fullName evidence="8">Entericidin EcnAB</fullName>
    </submittedName>
</protein>
<keyword evidence="3" id="KW-0732">Signal</keyword>
<dbReference type="AlphaFoldDB" id="Q1GU10"/>
<evidence type="ECO:0000313" key="8">
    <source>
        <dbReference type="EMBL" id="ABF52862.1"/>
    </source>
</evidence>
<feature type="transmembrane region" description="Helical" evidence="7">
    <location>
        <begin position="61"/>
        <end position="80"/>
    </location>
</feature>
<evidence type="ECO:0000256" key="2">
    <source>
        <dbReference type="ARBA" id="ARBA00022475"/>
    </source>
</evidence>
<dbReference type="eggNOG" id="COG5510">
    <property type="taxonomic scope" value="Bacteria"/>
</dbReference>
<name>Q1GU10_SPHAL</name>
<comment type="similarity">
    <text evidence="1">Belongs to the EcnA/EcnB lipoprotein family.</text>
</comment>
<dbReference type="InterPro" id="IPR012556">
    <property type="entry name" value="Entericidin"/>
</dbReference>
<evidence type="ECO:0000256" key="3">
    <source>
        <dbReference type="ARBA" id="ARBA00022729"/>
    </source>
</evidence>
<proteinExistence type="inferred from homology"/>
<sequence length="98" mass="10396">MLSFFSGTNRPGRSFPVRAAVIAPPQRCSATLARPAFPPPLEACRAILHQDMVRGEKMTGFRAILLALLASFLVAGCNTVKGVGRDIESVGEAGDRAI</sequence>
<keyword evidence="2" id="KW-1003">Cell membrane</keyword>
<keyword evidence="9" id="KW-1185">Reference proteome</keyword>
<gene>
    <name evidence="8" type="ordered locus">Sala_1146</name>
</gene>
<reference evidence="8 9" key="1">
    <citation type="journal article" date="2009" name="Proc. Natl. Acad. Sci. U.S.A.">
        <title>The genomic basis of trophic strategy in marine bacteria.</title>
        <authorList>
            <person name="Lauro F.M."/>
            <person name="McDougald D."/>
            <person name="Thomas T."/>
            <person name="Williams T.J."/>
            <person name="Egan S."/>
            <person name="Rice S."/>
            <person name="DeMaere M.Z."/>
            <person name="Ting L."/>
            <person name="Ertan H."/>
            <person name="Johnson J."/>
            <person name="Ferriera S."/>
            <person name="Lapidus A."/>
            <person name="Anderson I."/>
            <person name="Kyrpides N."/>
            <person name="Munk A.C."/>
            <person name="Detter C."/>
            <person name="Han C.S."/>
            <person name="Brown M.V."/>
            <person name="Robb F.T."/>
            <person name="Kjelleberg S."/>
            <person name="Cavicchioli R."/>
        </authorList>
    </citation>
    <scope>NUCLEOTIDE SEQUENCE [LARGE SCALE GENOMIC DNA]</scope>
    <source>
        <strain evidence="9">DSM 13593 / LMG 18877 / RB2256</strain>
    </source>
</reference>
<dbReference type="KEGG" id="sal:Sala_1146"/>